<organism evidence="4 5">
    <name type="scientific">Mycolicibacillus trivialis</name>
    <dbReference type="NCBI Taxonomy" id="1798"/>
    <lineage>
        <taxon>Bacteria</taxon>
        <taxon>Bacillati</taxon>
        <taxon>Actinomycetota</taxon>
        <taxon>Actinomycetes</taxon>
        <taxon>Mycobacteriales</taxon>
        <taxon>Mycobacteriaceae</taxon>
        <taxon>Mycolicibacillus</taxon>
    </lineage>
</organism>
<dbReference type="GO" id="GO:0008270">
    <property type="term" value="F:zinc ion binding"/>
    <property type="evidence" value="ECO:0007669"/>
    <property type="project" value="InterPro"/>
</dbReference>
<dbReference type="AlphaFoldDB" id="A0A1X2EI95"/>
<dbReference type="STRING" id="1798.AWC30_13340"/>
<feature type="region of interest" description="Disordered" evidence="2">
    <location>
        <begin position="410"/>
        <end position="467"/>
    </location>
</feature>
<dbReference type="OrthoDB" id="4419061at2"/>
<feature type="compositionally biased region" description="Polar residues" evidence="2">
    <location>
        <begin position="247"/>
        <end position="261"/>
    </location>
</feature>
<dbReference type="CDD" id="cd00085">
    <property type="entry name" value="HNHc"/>
    <property type="match status" value="1"/>
</dbReference>
<dbReference type="GO" id="GO:0003676">
    <property type="term" value="F:nucleic acid binding"/>
    <property type="evidence" value="ECO:0007669"/>
    <property type="project" value="InterPro"/>
</dbReference>
<dbReference type="InterPro" id="IPR003615">
    <property type="entry name" value="HNH_nuc"/>
</dbReference>
<feature type="compositionally biased region" description="Basic and acidic residues" evidence="2">
    <location>
        <begin position="441"/>
        <end position="458"/>
    </location>
</feature>
<name>A0A1X2EI95_9MYCO</name>
<evidence type="ECO:0000256" key="1">
    <source>
        <dbReference type="ARBA" id="ARBA00023450"/>
    </source>
</evidence>
<accession>A0A1X2EI95</accession>
<feature type="region of interest" description="Disordered" evidence="2">
    <location>
        <begin position="238"/>
        <end position="263"/>
    </location>
</feature>
<feature type="compositionally biased region" description="Polar residues" evidence="2">
    <location>
        <begin position="431"/>
        <end position="440"/>
    </location>
</feature>
<sequence>MFSISSSEAVAAALDACDAAFERLLDLDCEALKTREQLRVLERLEVLRRRLPAAEHPVLRALSARDDVLEHGANLRHVLAERLHITRAEARRRIDVAEELGPRRTLTGQPAEPLRPAMAAAQRAGRIGEAHIRVIRTFLEHLPVFVDEATRAKAEADLVGYAADFRPDQLAKLADRMADCLNPDGNFTDEDRCRRRTLVLGRQDRDGMSEIRGFLTPEFRATLDAVLAKLAAPGMANPADEHPCVSGTPSQEAIQGDSRTTGQRHHDGLLAALRALLASGDLGKHNGLPATVIISTTLAELEAGTGKAHTGGGNWLPMRDVLKIASHAHHYLRIYQGAKELALFHTKRLASPGQRIVLYARDRGCTRPGCDAPGYFTEVHHVTDYSETGRTDIDDLALACGVDHRLIRPGGWSTRTNAHGETEWIPPRGQDTGQPRTNTYHHPEKLLHDGGESGKDSGDDPDSARPA</sequence>
<evidence type="ECO:0000313" key="5">
    <source>
        <dbReference type="Proteomes" id="UP000193090"/>
    </source>
</evidence>
<protein>
    <recommendedName>
        <fullName evidence="3">HNH nuclease domain-containing protein</fullName>
    </recommendedName>
</protein>
<comment type="caution">
    <text evidence="4">The sequence shown here is derived from an EMBL/GenBank/DDBJ whole genome shotgun (WGS) entry which is preliminary data.</text>
</comment>
<dbReference type="SMART" id="SM00507">
    <property type="entry name" value="HNHc"/>
    <property type="match status" value="1"/>
</dbReference>
<comment type="similarity">
    <text evidence="1">Belongs to the Rv1128c/1148c/1588c/1702c/1945/3466 family.</text>
</comment>
<dbReference type="EMBL" id="LQPZ01000035">
    <property type="protein sequence ID" value="ORX01669.1"/>
    <property type="molecule type" value="Genomic_DNA"/>
</dbReference>
<feature type="domain" description="HNH nuclease" evidence="3">
    <location>
        <begin position="353"/>
        <end position="405"/>
    </location>
</feature>
<dbReference type="RefSeq" id="WP_085110684.1">
    <property type="nucleotide sequence ID" value="NZ_JACKSN010000101.1"/>
</dbReference>
<evidence type="ECO:0000259" key="3">
    <source>
        <dbReference type="SMART" id="SM00507"/>
    </source>
</evidence>
<dbReference type="Proteomes" id="UP000193090">
    <property type="component" value="Unassembled WGS sequence"/>
</dbReference>
<keyword evidence="5" id="KW-1185">Reference proteome</keyword>
<reference evidence="4 5" key="1">
    <citation type="submission" date="2016-01" db="EMBL/GenBank/DDBJ databases">
        <title>The new phylogeny of the genus Mycobacterium.</title>
        <authorList>
            <person name="Tarcisio F."/>
            <person name="Conor M."/>
            <person name="Antonella G."/>
            <person name="Elisabetta G."/>
            <person name="Giulia F.S."/>
            <person name="Sara T."/>
            <person name="Anna F."/>
            <person name="Clotilde B."/>
            <person name="Roberto B."/>
            <person name="Veronica D.S."/>
            <person name="Fabio R."/>
            <person name="Monica P."/>
            <person name="Olivier J."/>
            <person name="Enrico T."/>
            <person name="Nicola S."/>
        </authorList>
    </citation>
    <scope>NUCLEOTIDE SEQUENCE [LARGE SCALE GENOMIC DNA]</scope>
    <source>
        <strain evidence="4 5">DSM 44153</strain>
    </source>
</reference>
<proteinExistence type="inferred from homology"/>
<dbReference type="InterPro" id="IPR002711">
    <property type="entry name" value="HNH"/>
</dbReference>
<dbReference type="InterPro" id="IPR003870">
    <property type="entry name" value="DUF222"/>
</dbReference>
<dbReference type="Pfam" id="PF02720">
    <property type="entry name" value="DUF222"/>
    <property type="match status" value="1"/>
</dbReference>
<evidence type="ECO:0000256" key="2">
    <source>
        <dbReference type="SAM" id="MobiDB-lite"/>
    </source>
</evidence>
<dbReference type="GO" id="GO:0004519">
    <property type="term" value="F:endonuclease activity"/>
    <property type="evidence" value="ECO:0007669"/>
    <property type="project" value="InterPro"/>
</dbReference>
<dbReference type="Pfam" id="PF01844">
    <property type="entry name" value="HNH"/>
    <property type="match status" value="1"/>
</dbReference>
<gene>
    <name evidence="4" type="ORF">AWC30_13340</name>
</gene>
<evidence type="ECO:0000313" key="4">
    <source>
        <dbReference type="EMBL" id="ORX01669.1"/>
    </source>
</evidence>